<dbReference type="EMBL" id="FNCS01000012">
    <property type="protein sequence ID" value="SDG91403.1"/>
    <property type="molecule type" value="Genomic_DNA"/>
</dbReference>
<dbReference type="OrthoDB" id="9792392at2"/>
<dbReference type="InterPro" id="IPR009874">
    <property type="entry name" value="DUF1428"/>
</dbReference>
<dbReference type="RefSeq" id="WP_090597657.1">
    <property type="nucleotide sequence ID" value="NZ_FNCS01000012.1"/>
</dbReference>
<proteinExistence type="predicted"/>
<dbReference type="AlphaFoldDB" id="A0A1G7Y4W3"/>
<keyword evidence="2" id="KW-1185">Reference proteome</keyword>
<dbReference type="InterPro" id="IPR011008">
    <property type="entry name" value="Dimeric_a/b-barrel"/>
</dbReference>
<dbReference type="Pfam" id="PF07237">
    <property type="entry name" value="DUF1428"/>
    <property type="match status" value="2"/>
</dbReference>
<dbReference type="STRING" id="440168.SAMN04487974_11251"/>
<reference evidence="1 2" key="1">
    <citation type="submission" date="2016-10" db="EMBL/GenBank/DDBJ databases">
        <authorList>
            <person name="de Groot N.N."/>
        </authorList>
    </citation>
    <scope>NUCLEOTIDE SEQUENCE [LARGE SCALE GENOMIC DNA]</scope>
    <source>
        <strain evidence="1 2">CGMCC 1.10267</strain>
    </source>
</reference>
<evidence type="ECO:0000313" key="2">
    <source>
        <dbReference type="Proteomes" id="UP000199495"/>
    </source>
</evidence>
<dbReference type="Proteomes" id="UP000199495">
    <property type="component" value="Unassembled WGS sequence"/>
</dbReference>
<organism evidence="1 2">
    <name type="scientific">Pelagibacterium luteolum</name>
    <dbReference type="NCBI Taxonomy" id="440168"/>
    <lineage>
        <taxon>Bacteria</taxon>
        <taxon>Pseudomonadati</taxon>
        <taxon>Pseudomonadota</taxon>
        <taxon>Alphaproteobacteria</taxon>
        <taxon>Hyphomicrobiales</taxon>
        <taxon>Devosiaceae</taxon>
        <taxon>Pelagibacterium</taxon>
    </lineage>
</organism>
<sequence length="238" mass="25962">MTYVMGFVAAVPNANRDDYRKFAADSVDYFKGLGATRMLETWADDVPKGEKTDFYRAVAAKDDEAIVFSLQSFPDKATADAANEKMMNDPAMADMGAKMPFDGARMIYGGFEAMSEHEGKGHAGYVEGSVIAVPNTARDAYQAYTNAMSEMFIESGAVRSVDAWGDMVPDGKQTDFKKAVAAKPDETVVFGWIEWPSKAVRDAAWGKLMADPRMQAETAPGIDESRRIFGGFVPILDA</sequence>
<gene>
    <name evidence="1" type="ORF">SAMN04487974_11251</name>
</gene>
<dbReference type="SUPFAM" id="SSF54909">
    <property type="entry name" value="Dimeric alpha+beta barrel"/>
    <property type="match status" value="2"/>
</dbReference>
<protein>
    <submittedName>
        <fullName evidence="1">Uncharacterized conserved protein YbaA, DUF1428 family</fullName>
    </submittedName>
</protein>
<accession>A0A1G7Y4W3</accession>
<dbReference type="Gene3D" id="3.30.70.100">
    <property type="match status" value="2"/>
</dbReference>
<evidence type="ECO:0000313" key="1">
    <source>
        <dbReference type="EMBL" id="SDG91403.1"/>
    </source>
</evidence>
<name>A0A1G7Y4W3_9HYPH</name>